<dbReference type="PANTHER" id="PTHR45629">
    <property type="entry name" value="SNF2/RAD54 FAMILY MEMBER"/>
    <property type="match status" value="1"/>
</dbReference>
<dbReference type="Proteomes" id="UP000319160">
    <property type="component" value="Unassembled WGS sequence"/>
</dbReference>
<keyword evidence="5" id="KW-0067">ATP-binding</keyword>
<dbReference type="GO" id="GO:0019843">
    <property type="term" value="F:rRNA binding"/>
    <property type="evidence" value="ECO:0007669"/>
    <property type="project" value="InterPro"/>
</dbReference>
<organism evidence="11 12">
    <name type="scientific">Xylaria flabelliformis</name>
    <dbReference type="NCBI Taxonomy" id="2512241"/>
    <lineage>
        <taxon>Eukaryota</taxon>
        <taxon>Fungi</taxon>
        <taxon>Dikarya</taxon>
        <taxon>Ascomycota</taxon>
        <taxon>Pezizomycotina</taxon>
        <taxon>Sordariomycetes</taxon>
        <taxon>Xylariomycetidae</taxon>
        <taxon>Xylariales</taxon>
        <taxon>Xylariaceae</taxon>
        <taxon>Xylaria</taxon>
    </lineage>
</organism>
<evidence type="ECO:0000256" key="4">
    <source>
        <dbReference type="ARBA" id="ARBA00022801"/>
    </source>
</evidence>
<dbReference type="Pfam" id="PF14773">
    <property type="entry name" value="VIGSSK"/>
    <property type="match status" value="1"/>
</dbReference>
<dbReference type="PROSITE" id="PS51194">
    <property type="entry name" value="HELICASE_CTER"/>
    <property type="match status" value="1"/>
</dbReference>
<comment type="caution">
    <text evidence="11">The sequence shown here is derived from an EMBL/GenBank/DDBJ whole genome shotgun (WGS) entry which is preliminary data.</text>
</comment>
<dbReference type="InterPro" id="IPR000330">
    <property type="entry name" value="SNF2_N"/>
</dbReference>
<dbReference type="InterPro" id="IPR029256">
    <property type="entry name" value="Heliccase-ass-bd"/>
</dbReference>
<dbReference type="EMBL" id="VFLP01000017">
    <property type="protein sequence ID" value="TRX95224.1"/>
    <property type="molecule type" value="Genomic_DNA"/>
</dbReference>
<reference evidence="12" key="1">
    <citation type="submission" date="2019-06" db="EMBL/GenBank/DDBJ databases">
        <title>Draft genome sequence of the griseofulvin-producing fungus Xylaria cubensis strain G536.</title>
        <authorList>
            <person name="Mead M.E."/>
            <person name="Raja H.A."/>
            <person name="Steenwyk J.L."/>
            <person name="Knowles S.L."/>
            <person name="Oberlies N.H."/>
            <person name="Rokas A."/>
        </authorList>
    </citation>
    <scope>NUCLEOTIDE SEQUENCE [LARGE SCALE GENOMIC DNA]</scope>
    <source>
        <strain evidence="12">G536</strain>
    </source>
</reference>
<dbReference type="InterPro" id="IPR002942">
    <property type="entry name" value="S4_RNA-bd"/>
</dbReference>
<dbReference type="SMART" id="SM00363">
    <property type="entry name" value="S4"/>
    <property type="match status" value="1"/>
</dbReference>
<feature type="compositionally biased region" description="Basic residues" evidence="8">
    <location>
        <begin position="245"/>
        <end position="257"/>
    </location>
</feature>
<evidence type="ECO:0000256" key="8">
    <source>
        <dbReference type="SAM" id="MobiDB-lite"/>
    </source>
</evidence>
<dbReference type="GO" id="GO:0005524">
    <property type="term" value="F:ATP binding"/>
    <property type="evidence" value="ECO:0007669"/>
    <property type="project" value="InterPro"/>
</dbReference>
<dbReference type="InterPro" id="IPR057931">
    <property type="entry name" value="RHH_ERCC6L2"/>
</dbReference>
<sequence length="1222" mass="138026">MNPNWLKKTDFVTWKQDHDHRDTAVIRRYMIQDRGDYQKYNKLCGSLRQLAHKLSLLPPESATRQKHEKLLLEKLYDMGILSSTSKLSNVEHGVTVSAMARRRLPVVMTRLRMAETVQAATKMIEQGHVRVGVECITDPAFFVTRNQEDLVTWTADKTADLRLSLPIYRQVRPTHNKTDPIVIPDDESTASDASVESEVKQILPIKRKLKPQPIDHDEWSDESDGHYTAFKKRKATSKKSVTAKSKGKAVGKSRKAKLQLNDSTASETEAQATIPTSIPVYFQKRRTAFDENLKALHEAGLRLPPDYSDIYFSDDERLEEIEEKPQFEPSSGIKPCHPYKDIKITGGLIPASLAQYLRDYQIQGVRFLYDLFVHQRGGLLGDDMGLGKTVQVAAFLTVAFGKTGDIRDAKRMRKYRRNKDGWYPRVLIVCPGSLIQNWKNELERWGWWVIDLFHGPQRDDVLGAARAGRLEVMVTTYTTYKNSANEVNMVPWDIVIADECHCIKDPAAGITQSMNLVNSLCRIGLTGTAIQNNYEELWALLNWTNPGQFGTLRDWQRMVAKPLAIGQSHDATLQQLSMARTTAKKLRDNLLPKFFLRRLKSLIADQLPKKSDKVVFCPLSDLQRQAYENILASAIAQFVLTSFDRCPCGTGKTRGHCCHTMTADGEKWQSLTFPLIMSLQKLANHFNLLMPRSTDVSDKYRRELRILQAAAPNDWESHYASRDSMLGLANPEYCGKWKVLKKLLEFWHTNGDKVLVFSHSVRLLNILQQLFNKTLYNVSYLDGSLSYEERQAAVDDFNCDPNQFIFLISTKAGGVGLNITSANKVVIMDPHWNPSYDLQAQDRAYRIGQTRDVDVYRLISVGTIEEITYARQIYKQQQANIGYNASNERRYFKGVQHQSKGELFGIQNLLTYNGDEGVLRHIVNKTNVAEARAGVKMIDIDMNKVAQAVEDDIPIKKEGGFDDETGGLKQLSNMLTAPNNKRGIIQPSKTANKAKSDPIQAILAGEGVEYTHENSEVIGSSKIENELSRWAEKAIDPEGGLADMALFVDSQQDPSTGVNYQSFDYEFNPPMDVMQRQFCTMAKEFGFSNATEFALAVEGMTQEQRRNCLDSFYKNRAEKLRDVGEIKIEGVKTEANTKGSVKLEPNVDDQSNVDSHPVAAENIKKEDPPPQNARTATADVKQEPRSSPVNATVPIALSHDRPKPDGRSVSIWLSDDEETDEL</sequence>
<protein>
    <recommendedName>
        <fullName evidence="13">Helicase C-terminal domain-containing protein</fullName>
    </recommendedName>
</protein>
<dbReference type="InterPro" id="IPR049730">
    <property type="entry name" value="SNF2/RAD54-like_C"/>
</dbReference>
<feature type="region of interest" description="Disordered" evidence="8">
    <location>
        <begin position="1160"/>
        <end position="1222"/>
    </location>
</feature>
<keyword evidence="6" id="KW-0539">Nucleus</keyword>
<proteinExistence type="inferred from homology"/>
<dbReference type="PROSITE" id="PS51192">
    <property type="entry name" value="HELICASE_ATP_BIND_1"/>
    <property type="match status" value="1"/>
</dbReference>
<dbReference type="Gene3D" id="3.10.290.10">
    <property type="entry name" value="RNA-binding S4 domain"/>
    <property type="match status" value="1"/>
</dbReference>
<keyword evidence="3" id="KW-0547">Nucleotide-binding</keyword>
<dbReference type="CDD" id="cd00165">
    <property type="entry name" value="S4"/>
    <property type="match status" value="1"/>
</dbReference>
<dbReference type="PROSITE" id="PS50889">
    <property type="entry name" value="S4"/>
    <property type="match status" value="1"/>
</dbReference>
<dbReference type="Pfam" id="PF00163">
    <property type="entry name" value="Ribosomal_S4"/>
    <property type="match status" value="1"/>
</dbReference>
<evidence type="ECO:0000256" key="7">
    <source>
        <dbReference type="PROSITE-ProRule" id="PRU00182"/>
    </source>
</evidence>
<comment type="similarity">
    <text evidence="2">Belongs to the universal ribosomal protein uS4 family.</text>
</comment>
<accession>A0A553I4U5</accession>
<dbReference type="PANTHER" id="PTHR45629:SF7">
    <property type="entry name" value="DNA EXCISION REPAIR PROTEIN ERCC-6-RELATED"/>
    <property type="match status" value="1"/>
</dbReference>
<dbReference type="GO" id="GO:0016787">
    <property type="term" value="F:hydrolase activity"/>
    <property type="evidence" value="ECO:0007669"/>
    <property type="project" value="UniProtKB-KW"/>
</dbReference>
<dbReference type="Pfam" id="PF01479">
    <property type="entry name" value="S4"/>
    <property type="match status" value="1"/>
</dbReference>
<dbReference type="AlphaFoldDB" id="A0A553I4U5"/>
<dbReference type="Pfam" id="PF00176">
    <property type="entry name" value="SNF2-rel_dom"/>
    <property type="match status" value="1"/>
</dbReference>
<evidence type="ECO:0000256" key="3">
    <source>
        <dbReference type="ARBA" id="ARBA00022741"/>
    </source>
</evidence>
<dbReference type="SMART" id="SM01390">
    <property type="entry name" value="Ribosomal_S4"/>
    <property type="match status" value="1"/>
</dbReference>
<evidence type="ECO:0000256" key="1">
    <source>
        <dbReference type="ARBA" id="ARBA00004123"/>
    </source>
</evidence>
<feature type="domain" description="Helicase ATP-binding" evidence="9">
    <location>
        <begin position="369"/>
        <end position="547"/>
    </location>
</feature>
<dbReference type="InterPro" id="IPR036986">
    <property type="entry name" value="S4_RNA-bd_sf"/>
</dbReference>
<keyword evidence="7" id="KW-0694">RNA-binding</keyword>
<dbReference type="InterPro" id="IPR038718">
    <property type="entry name" value="SNF2-like_sf"/>
</dbReference>
<dbReference type="SMART" id="SM00490">
    <property type="entry name" value="HELICc"/>
    <property type="match status" value="1"/>
</dbReference>
<dbReference type="STRING" id="2512241.A0A553I4U5"/>
<dbReference type="InterPro" id="IPR050496">
    <property type="entry name" value="SNF2_RAD54_helicase_repair"/>
</dbReference>
<dbReference type="OrthoDB" id="413460at2759"/>
<dbReference type="SUPFAM" id="SSF55174">
    <property type="entry name" value="Alpha-L RNA-binding motif"/>
    <property type="match status" value="1"/>
</dbReference>
<dbReference type="InterPro" id="IPR001650">
    <property type="entry name" value="Helicase_C-like"/>
</dbReference>
<name>A0A553I4U5_9PEZI</name>
<dbReference type="Gene3D" id="3.40.50.300">
    <property type="entry name" value="P-loop containing nucleotide triphosphate hydrolases"/>
    <property type="match status" value="1"/>
</dbReference>
<feature type="domain" description="Helicase C-terminal" evidence="10">
    <location>
        <begin position="739"/>
        <end position="892"/>
    </location>
</feature>
<comment type="subcellular location">
    <subcellularLocation>
        <location evidence="1">Nucleus</location>
    </subcellularLocation>
</comment>
<dbReference type="GO" id="GO:0005634">
    <property type="term" value="C:nucleus"/>
    <property type="evidence" value="ECO:0007669"/>
    <property type="project" value="UniProtKB-SubCell"/>
</dbReference>
<evidence type="ECO:0008006" key="13">
    <source>
        <dbReference type="Google" id="ProtNLM"/>
    </source>
</evidence>
<dbReference type="SUPFAM" id="SSF52540">
    <property type="entry name" value="P-loop containing nucleoside triphosphate hydrolases"/>
    <property type="match status" value="2"/>
</dbReference>
<dbReference type="Gene3D" id="3.40.50.10810">
    <property type="entry name" value="Tandem AAA-ATPase domain"/>
    <property type="match status" value="1"/>
</dbReference>
<dbReference type="Pfam" id="PF00271">
    <property type="entry name" value="Helicase_C"/>
    <property type="match status" value="1"/>
</dbReference>
<keyword evidence="12" id="KW-1185">Reference proteome</keyword>
<dbReference type="InterPro" id="IPR001912">
    <property type="entry name" value="Ribosomal_uS4_N"/>
</dbReference>
<evidence type="ECO:0000256" key="5">
    <source>
        <dbReference type="ARBA" id="ARBA00022840"/>
    </source>
</evidence>
<evidence type="ECO:0000259" key="9">
    <source>
        <dbReference type="PROSITE" id="PS51192"/>
    </source>
</evidence>
<dbReference type="Pfam" id="PF25806">
    <property type="entry name" value="RHH_ERCC6L2"/>
    <property type="match status" value="1"/>
</dbReference>
<dbReference type="InterPro" id="IPR027417">
    <property type="entry name" value="P-loop_NTPase"/>
</dbReference>
<dbReference type="CDD" id="cd18793">
    <property type="entry name" value="SF2_C_SNF"/>
    <property type="match status" value="1"/>
</dbReference>
<evidence type="ECO:0000313" key="11">
    <source>
        <dbReference type="EMBL" id="TRX95224.1"/>
    </source>
</evidence>
<gene>
    <name evidence="11" type="ORF">FHL15_003916</name>
</gene>
<dbReference type="SMART" id="SM00487">
    <property type="entry name" value="DEXDc"/>
    <property type="match status" value="1"/>
</dbReference>
<keyword evidence="4" id="KW-0378">Hydrolase</keyword>
<feature type="region of interest" description="Disordered" evidence="8">
    <location>
        <begin position="178"/>
        <end position="197"/>
    </location>
</feature>
<dbReference type="InterPro" id="IPR014001">
    <property type="entry name" value="Helicase_ATP-bd"/>
</dbReference>
<dbReference type="FunFam" id="3.40.50.10810:FF:000019">
    <property type="entry name" value="DNA excision repair protein ERCC-6-like 2 isoform X1"/>
    <property type="match status" value="1"/>
</dbReference>
<evidence type="ECO:0000259" key="10">
    <source>
        <dbReference type="PROSITE" id="PS51194"/>
    </source>
</evidence>
<evidence type="ECO:0000256" key="6">
    <source>
        <dbReference type="ARBA" id="ARBA00023242"/>
    </source>
</evidence>
<evidence type="ECO:0000313" key="12">
    <source>
        <dbReference type="Proteomes" id="UP000319160"/>
    </source>
</evidence>
<evidence type="ECO:0000256" key="2">
    <source>
        <dbReference type="ARBA" id="ARBA00007465"/>
    </source>
</evidence>
<feature type="region of interest" description="Disordered" evidence="8">
    <location>
        <begin position="231"/>
        <end position="264"/>
    </location>
</feature>